<dbReference type="Pfam" id="PF00355">
    <property type="entry name" value="Rieske"/>
    <property type="match status" value="1"/>
</dbReference>
<protein>
    <submittedName>
        <fullName evidence="9">(2Fe-2S)-binding protein</fullName>
    </submittedName>
</protein>
<dbReference type="SUPFAM" id="SSF55961">
    <property type="entry name" value="Bet v1-like"/>
    <property type="match status" value="1"/>
</dbReference>
<dbReference type="GO" id="GO:0016491">
    <property type="term" value="F:oxidoreductase activity"/>
    <property type="evidence" value="ECO:0007669"/>
    <property type="project" value="UniProtKB-KW"/>
</dbReference>
<dbReference type="Gene3D" id="2.102.10.10">
    <property type="entry name" value="Rieske [2Fe-2S] iron-sulphur domain"/>
    <property type="match status" value="1"/>
</dbReference>
<dbReference type="RefSeq" id="WP_189621828.1">
    <property type="nucleotide sequence ID" value="NZ_BMZA01000012.1"/>
</dbReference>
<dbReference type="PANTHER" id="PTHR43756">
    <property type="entry name" value="CHOLINE MONOOXYGENASE, CHLOROPLASTIC"/>
    <property type="match status" value="1"/>
</dbReference>
<evidence type="ECO:0000256" key="1">
    <source>
        <dbReference type="ARBA" id="ARBA00001962"/>
    </source>
</evidence>
<dbReference type="CDD" id="cd08882">
    <property type="entry name" value="RHO_alpha_C_MupW-like"/>
    <property type="match status" value="1"/>
</dbReference>
<accession>A0A918PJE6</accession>
<dbReference type="InterPro" id="IPR017941">
    <property type="entry name" value="Rieske_2Fe-2S"/>
</dbReference>
<evidence type="ECO:0000313" key="10">
    <source>
        <dbReference type="Proteomes" id="UP000648075"/>
    </source>
</evidence>
<evidence type="ECO:0000313" key="9">
    <source>
        <dbReference type="EMBL" id="GGZ11239.1"/>
    </source>
</evidence>
<dbReference type="InterPro" id="IPR036922">
    <property type="entry name" value="Rieske_2Fe-2S_sf"/>
</dbReference>
<evidence type="ECO:0000259" key="8">
    <source>
        <dbReference type="PROSITE" id="PS51296"/>
    </source>
</evidence>
<reference evidence="9" key="1">
    <citation type="journal article" date="2014" name="Int. J. Syst. Evol. Microbiol.">
        <title>Complete genome sequence of Corynebacterium casei LMG S-19264T (=DSM 44701T), isolated from a smear-ripened cheese.</title>
        <authorList>
            <consortium name="US DOE Joint Genome Institute (JGI-PGF)"/>
            <person name="Walter F."/>
            <person name="Albersmeier A."/>
            <person name="Kalinowski J."/>
            <person name="Ruckert C."/>
        </authorList>
    </citation>
    <scope>NUCLEOTIDE SEQUENCE</scope>
    <source>
        <strain evidence="9">KCTC 32255</strain>
    </source>
</reference>
<dbReference type="InterPro" id="IPR015879">
    <property type="entry name" value="Ring_hydroxy_dOase_asu_C_dom"/>
</dbReference>
<evidence type="ECO:0000256" key="3">
    <source>
        <dbReference type="ARBA" id="ARBA00022723"/>
    </source>
</evidence>
<evidence type="ECO:0000256" key="7">
    <source>
        <dbReference type="ARBA" id="ARBA00023027"/>
    </source>
</evidence>
<comment type="cofactor">
    <cofactor evidence="1">
        <name>Fe cation</name>
        <dbReference type="ChEBI" id="CHEBI:24875"/>
    </cofactor>
</comment>
<dbReference type="PROSITE" id="PS51296">
    <property type="entry name" value="RIESKE"/>
    <property type="match status" value="1"/>
</dbReference>
<keyword evidence="4" id="KW-0560">Oxidoreductase</keyword>
<dbReference type="PRINTS" id="PR00090">
    <property type="entry name" value="RNGDIOXGNASE"/>
</dbReference>
<evidence type="ECO:0000256" key="4">
    <source>
        <dbReference type="ARBA" id="ARBA00023002"/>
    </source>
</evidence>
<dbReference type="AlphaFoldDB" id="A0A918PJE6"/>
<evidence type="ECO:0000256" key="5">
    <source>
        <dbReference type="ARBA" id="ARBA00023004"/>
    </source>
</evidence>
<dbReference type="Proteomes" id="UP000648075">
    <property type="component" value="Unassembled WGS sequence"/>
</dbReference>
<gene>
    <name evidence="9" type="ORF">GCM10011614_27750</name>
</gene>
<comment type="caution">
    <text evidence="9">The sequence shown here is derived from an EMBL/GenBank/DDBJ whole genome shotgun (WGS) entry which is preliminary data.</text>
</comment>
<dbReference type="CDD" id="cd03469">
    <property type="entry name" value="Rieske_RO_Alpha_N"/>
    <property type="match status" value="1"/>
</dbReference>
<dbReference type="GO" id="GO:0005506">
    <property type="term" value="F:iron ion binding"/>
    <property type="evidence" value="ECO:0007669"/>
    <property type="project" value="InterPro"/>
</dbReference>
<evidence type="ECO:0000256" key="2">
    <source>
        <dbReference type="ARBA" id="ARBA00022714"/>
    </source>
</evidence>
<keyword evidence="2" id="KW-0001">2Fe-2S</keyword>
<keyword evidence="6" id="KW-0411">Iron-sulfur</keyword>
<feature type="domain" description="Rieske" evidence="8">
    <location>
        <begin position="41"/>
        <end position="152"/>
    </location>
</feature>
<dbReference type="InterPro" id="IPR001663">
    <property type="entry name" value="Rng_hydr_dOase-A"/>
</dbReference>
<name>A0A918PJE6_9SPHN</name>
<dbReference type="PROSITE" id="PS00570">
    <property type="entry name" value="RING_HYDROXYL_ALPHA"/>
    <property type="match status" value="1"/>
</dbReference>
<dbReference type="Pfam" id="PF00848">
    <property type="entry name" value="Ring_hydroxyl_A"/>
    <property type="match status" value="1"/>
</dbReference>
<keyword evidence="7" id="KW-0520">NAD</keyword>
<keyword evidence="10" id="KW-1185">Reference proteome</keyword>
<dbReference type="Gene3D" id="3.90.380.10">
    <property type="entry name" value="Naphthalene 1,2-dioxygenase Alpha Subunit, Chain A, domain 1"/>
    <property type="match status" value="1"/>
</dbReference>
<organism evidence="9 10">
    <name type="scientific">Novosphingobium colocasiae</name>
    <dbReference type="NCBI Taxonomy" id="1256513"/>
    <lineage>
        <taxon>Bacteria</taxon>
        <taxon>Pseudomonadati</taxon>
        <taxon>Pseudomonadota</taxon>
        <taxon>Alphaproteobacteria</taxon>
        <taxon>Sphingomonadales</taxon>
        <taxon>Sphingomonadaceae</taxon>
        <taxon>Novosphingobium</taxon>
    </lineage>
</organism>
<keyword evidence="3" id="KW-0479">Metal-binding</keyword>
<sequence length="453" mass="52489">MSNAHDIPDAGEIRDDFVPKAPFLSREFHELEKERLWPRVWQIACREEELKNVGDFVVYDIADESILLLRSAPGELKAFYNVCQHRGRILMDQKHGRTKFVFCKYHGWRWGLDGTLQKVHDESDWDGCPTFSKQDLRLQEVHVDTWGGFVFINMSENPEPLADFLHPIPQYLDFLKFEEWRYRWYKTVILPCNWKTALEGFNEAYHIAATHPQLLEYSSDYTIARTFGRHGMYFYPPETSTPPGAPAPRTGRPIPDDLRVTFAEFYGLMDKTLNAMFSPRAIKASERLLEEVPAGSDPMTVIMEHSRLHLEEAAREGVDLAQMTNAEVGNMGQNWHMFPNHVFLPLLDGSIAYRSRPYGDDPDKCIFDIWSLVRYGSGEQPPLEREFYEDWTVDTEARFGKILAQDFSNFGQTQKGMKSRGFSGSRTNPIQEREIPNMHRALYEFVQDDPATN</sequence>
<dbReference type="InterPro" id="IPR015881">
    <property type="entry name" value="ARHD_Rieske_2Fe_2S"/>
</dbReference>
<evidence type="ECO:0000256" key="6">
    <source>
        <dbReference type="ARBA" id="ARBA00023014"/>
    </source>
</evidence>
<dbReference type="PANTHER" id="PTHR43756:SF5">
    <property type="entry name" value="CHOLINE MONOOXYGENASE, CHLOROPLASTIC"/>
    <property type="match status" value="1"/>
</dbReference>
<proteinExistence type="predicted"/>
<dbReference type="GO" id="GO:0051537">
    <property type="term" value="F:2 iron, 2 sulfur cluster binding"/>
    <property type="evidence" value="ECO:0007669"/>
    <property type="project" value="UniProtKB-KW"/>
</dbReference>
<keyword evidence="5" id="KW-0408">Iron</keyword>
<reference evidence="9" key="2">
    <citation type="submission" date="2020-09" db="EMBL/GenBank/DDBJ databases">
        <authorList>
            <person name="Sun Q."/>
            <person name="Kim S."/>
        </authorList>
    </citation>
    <scope>NUCLEOTIDE SEQUENCE</scope>
    <source>
        <strain evidence="9">KCTC 32255</strain>
    </source>
</reference>
<dbReference type="EMBL" id="BMZA01000012">
    <property type="protein sequence ID" value="GGZ11239.1"/>
    <property type="molecule type" value="Genomic_DNA"/>
</dbReference>
<dbReference type="SUPFAM" id="SSF50022">
    <property type="entry name" value="ISP domain"/>
    <property type="match status" value="1"/>
</dbReference>